<name>A0A813UF48_ADIRI</name>
<keyword evidence="3" id="KW-1185">Reference proteome</keyword>
<accession>A0A813UF48</accession>
<evidence type="ECO:0000313" key="1">
    <source>
        <dbReference type="EMBL" id="CAF0822533.1"/>
    </source>
</evidence>
<dbReference type="EMBL" id="CAJNOJ010000173">
    <property type="protein sequence ID" value="CAF1241202.1"/>
    <property type="molecule type" value="Genomic_DNA"/>
</dbReference>
<evidence type="ECO:0000313" key="2">
    <source>
        <dbReference type="EMBL" id="CAF1241202.1"/>
    </source>
</evidence>
<dbReference type="Proteomes" id="UP000663828">
    <property type="component" value="Unassembled WGS sequence"/>
</dbReference>
<dbReference type="AlphaFoldDB" id="A0A813UF48"/>
<reference evidence="1" key="1">
    <citation type="submission" date="2021-02" db="EMBL/GenBank/DDBJ databases">
        <authorList>
            <person name="Nowell W R."/>
        </authorList>
    </citation>
    <scope>NUCLEOTIDE SEQUENCE</scope>
</reference>
<comment type="caution">
    <text evidence="1">The sequence shown here is derived from an EMBL/GenBank/DDBJ whole genome shotgun (WGS) entry which is preliminary data.</text>
</comment>
<organism evidence="1 3">
    <name type="scientific">Adineta ricciae</name>
    <name type="common">Rotifer</name>
    <dbReference type="NCBI Taxonomy" id="249248"/>
    <lineage>
        <taxon>Eukaryota</taxon>
        <taxon>Metazoa</taxon>
        <taxon>Spiralia</taxon>
        <taxon>Gnathifera</taxon>
        <taxon>Rotifera</taxon>
        <taxon>Eurotatoria</taxon>
        <taxon>Bdelloidea</taxon>
        <taxon>Adinetida</taxon>
        <taxon>Adinetidae</taxon>
        <taxon>Adineta</taxon>
    </lineage>
</organism>
<evidence type="ECO:0000313" key="3">
    <source>
        <dbReference type="Proteomes" id="UP000663828"/>
    </source>
</evidence>
<dbReference type="EMBL" id="CAJNOR010000160">
    <property type="protein sequence ID" value="CAF0822533.1"/>
    <property type="molecule type" value="Genomic_DNA"/>
</dbReference>
<dbReference type="OrthoDB" id="10009294at2759"/>
<dbReference type="Proteomes" id="UP000663852">
    <property type="component" value="Unassembled WGS sequence"/>
</dbReference>
<sequence>MLSIAERQTVPNNVHPLFLEIFRLLDQLHFQVYKMQVLISRTDDMIDRIPIDVRPTFSDCVSETYNVTRMQYSIKLNEAEVTRIPEIKSLLKQAITIEQQWNAMNKTDRTVADITLNVVKPSLSFLTGILECLKRKSQIIFT</sequence>
<protein>
    <submittedName>
        <fullName evidence="1">Uncharacterized protein</fullName>
    </submittedName>
</protein>
<gene>
    <name evidence="2" type="ORF">EDS130_LOCUS27468</name>
    <name evidence="1" type="ORF">XAT740_LOCUS4035</name>
</gene>
<proteinExistence type="predicted"/>